<dbReference type="AlphaFoldDB" id="A0A2M8WTT9"/>
<dbReference type="Gene3D" id="3.40.50.10900">
    <property type="entry name" value="PAC-like subunit"/>
    <property type="match status" value="1"/>
</dbReference>
<proteinExistence type="predicted"/>
<dbReference type="Pfam" id="PF09754">
    <property type="entry name" value="PAC2"/>
    <property type="match status" value="1"/>
</dbReference>
<dbReference type="Proteomes" id="UP000231586">
    <property type="component" value="Unassembled WGS sequence"/>
</dbReference>
<dbReference type="Gene3D" id="1.10.287.100">
    <property type="match status" value="1"/>
</dbReference>
<dbReference type="SUPFAM" id="SSF159659">
    <property type="entry name" value="Cgl1923-like"/>
    <property type="match status" value="1"/>
</dbReference>
<dbReference type="EMBL" id="PGTZ01000006">
    <property type="protein sequence ID" value="PJI94355.1"/>
    <property type="molecule type" value="Genomic_DNA"/>
</dbReference>
<evidence type="ECO:0000313" key="1">
    <source>
        <dbReference type="EMBL" id="PJI94355.1"/>
    </source>
</evidence>
<protein>
    <submittedName>
        <fullName evidence="1">PAC2 family protein</fullName>
    </submittedName>
</protein>
<name>A0A2M8WTT9_9MICO</name>
<keyword evidence="2" id="KW-1185">Reference proteome</keyword>
<dbReference type="InterPro" id="IPR019151">
    <property type="entry name" value="Proteasome_assmbl_chaperone_2"/>
</dbReference>
<accession>A0A2M8WTT9</accession>
<comment type="caution">
    <text evidence="1">The sequence shown here is derived from an EMBL/GenBank/DDBJ whole genome shotgun (WGS) entry which is preliminary data.</text>
</comment>
<reference evidence="1 2" key="1">
    <citation type="submission" date="2017-11" db="EMBL/GenBank/DDBJ databases">
        <title>Genomic Encyclopedia of Archaeal and Bacterial Type Strains, Phase II (KMG-II): From Individual Species to Whole Genera.</title>
        <authorList>
            <person name="Goeker M."/>
        </authorList>
    </citation>
    <scope>NUCLEOTIDE SEQUENCE [LARGE SCALE GENOMIC DNA]</scope>
    <source>
        <strain evidence="1 2">DSM 22413</strain>
    </source>
</reference>
<dbReference type="InterPro" id="IPR008492">
    <property type="entry name" value="Rv2714-like"/>
</dbReference>
<dbReference type="PIRSF" id="PIRSF028754">
    <property type="entry name" value="UCP028754"/>
    <property type="match status" value="1"/>
</dbReference>
<gene>
    <name evidence="1" type="ORF">CLV34_0191</name>
</gene>
<evidence type="ECO:0000313" key="2">
    <source>
        <dbReference type="Proteomes" id="UP000231586"/>
    </source>
</evidence>
<dbReference type="InterPro" id="IPR038389">
    <property type="entry name" value="PSMG2_sf"/>
</dbReference>
<organism evidence="1 2">
    <name type="scientific">Luteimicrobium subarcticum</name>
    <dbReference type="NCBI Taxonomy" id="620910"/>
    <lineage>
        <taxon>Bacteria</taxon>
        <taxon>Bacillati</taxon>
        <taxon>Actinomycetota</taxon>
        <taxon>Actinomycetes</taxon>
        <taxon>Micrococcales</taxon>
        <taxon>Luteimicrobium</taxon>
    </lineage>
</organism>
<sequence>MGTAIQYPAIGKRPAPSCVVTVMTGLDPRGIYEIDRATVAEELGRAPGTGPVLVHLLDGFVDAGGVGRRVREHLLEHGGRRVATFDVDQLLDYRSKRSTMTFDASRWADYDEPVLAIDLLHDAEGSPFLVLHGAEPDLQWERFVAAVTQVVDELRVSLVATVHGIPMAVPHTRAATATVHGTSDALVGAAPAWFGRAEVPASASALLEYRLGRSGHDAIGHAVHVPHYAAQTPYAPGAMHGLTLLEGATGLDLWSGEVSEESQEALAEVARQVAGSDELTALVEGLERQYDAFAQSEARSLLAQEERLPSADELGAELERFLAQQHGGE</sequence>